<dbReference type="EMBL" id="JBHUCP010000017">
    <property type="protein sequence ID" value="MFD1532156.1"/>
    <property type="molecule type" value="Genomic_DNA"/>
</dbReference>
<keyword evidence="2" id="KW-1185">Reference proteome</keyword>
<dbReference type="RefSeq" id="WP_343980799.1">
    <property type="nucleotide sequence ID" value="NZ_BAAAJG010000012.1"/>
</dbReference>
<gene>
    <name evidence="1" type="ORF">ACFSCY_22245</name>
</gene>
<dbReference type="Proteomes" id="UP001597145">
    <property type="component" value="Unassembled WGS sequence"/>
</dbReference>
<evidence type="ECO:0008006" key="3">
    <source>
        <dbReference type="Google" id="ProtNLM"/>
    </source>
</evidence>
<evidence type="ECO:0000313" key="1">
    <source>
        <dbReference type="EMBL" id="MFD1532156.1"/>
    </source>
</evidence>
<name>A0ABW4FQC1_9PSEU</name>
<comment type="caution">
    <text evidence="1">The sequence shown here is derived from an EMBL/GenBank/DDBJ whole genome shotgun (WGS) entry which is preliminary data.</text>
</comment>
<protein>
    <recommendedName>
        <fullName evidence="3">ABM domain-containing protein</fullName>
    </recommendedName>
</protein>
<accession>A0ABW4FQC1</accession>
<reference evidence="2" key="1">
    <citation type="journal article" date="2019" name="Int. J. Syst. Evol. Microbiol.">
        <title>The Global Catalogue of Microorganisms (GCM) 10K type strain sequencing project: providing services to taxonomists for standard genome sequencing and annotation.</title>
        <authorList>
            <consortium name="The Broad Institute Genomics Platform"/>
            <consortium name="The Broad Institute Genome Sequencing Center for Infectious Disease"/>
            <person name="Wu L."/>
            <person name="Ma J."/>
        </authorList>
    </citation>
    <scope>NUCLEOTIDE SEQUENCE [LARGE SCALE GENOMIC DNA]</scope>
    <source>
        <strain evidence="2">JCM 12165</strain>
    </source>
</reference>
<proteinExistence type="predicted"/>
<evidence type="ECO:0000313" key="2">
    <source>
        <dbReference type="Proteomes" id="UP001597145"/>
    </source>
</evidence>
<organism evidence="1 2">
    <name type="scientific">Pseudonocardia aurantiaca</name>
    <dbReference type="NCBI Taxonomy" id="75290"/>
    <lineage>
        <taxon>Bacteria</taxon>
        <taxon>Bacillati</taxon>
        <taxon>Actinomycetota</taxon>
        <taxon>Actinomycetes</taxon>
        <taxon>Pseudonocardiales</taxon>
        <taxon>Pseudonocardiaceae</taxon>
        <taxon>Pseudonocardia</taxon>
    </lineage>
</organism>
<sequence>MFGQVFQGQVTDARQVRQLLDDWVERLAPGAEGWLGTTAGVTEDGTFVGVARFESAESAQRNSGRTQQGEWWSAMSKLFAGETVFHNCSQADVARGGGSDQAGFVQVIQGRTDDIARVREVVSVFDKRFSDLRPDLLGILSCIHDGEDGAFTRVVYFVSEEEARITEQQEPPPEVAEVLREGNRIMQDVRYYDLREPWLYSPR</sequence>